<dbReference type="SUPFAM" id="SSF53448">
    <property type="entry name" value="Nucleotide-diphospho-sugar transferases"/>
    <property type="match status" value="1"/>
</dbReference>
<dbReference type="KEGG" id="cha:CHAB381_0959"/>
<dbReference type="GO" id="GO:0016758">
    <property type="term" value="F:hexosyltransferase activity"/>
    <property type="evidence" value="ECO:0007669"/>
    <property type="project" value="UniProtKB-ARBA"/>
</dbReference>
<accession>A7I1X9</accession>
<dbReference type="EMBL" id="CP000776">
    <property type="protein sequence ID" value="ABS52350.1"/>
    <property type="molecule type" value="Genomic_DNA"/>
</dbReference>
<evidence type="ECO:0000259" key="3">
    <source>
        <dbReference type="Pfam" id="PF00535"/>
    </source>
</evidence>
<evidence type="ECO:0000313" key="5">
    <source>
        <dbReference type="Proteomes" id="UP000002407"/>
    </source>
</evidence>
<evidence type="ECO:0000256" key="2">
    <source>
        <dbReference type="ARBA" id="ARBA00022679"/>
    </source>
</evidence>
<sequence>MKNLVSIIVPVFNTEKYLKRCVESLLNQDYKNIEILLIDDGSSDKSGEICEEYSKNFSFIKTFHKTNGGASSARNIGLSQIKGEFFCFVDSDDFVDSDYVGAMIKTAREKSCDIVCTPRIKSSKTGVFERDFVIMDFIYDLACHYNFYSCLKLFKTSLLGKIKFDTRIKVGEDFDFTSQMLLKARKIGLLSKPTYHYFYSDTSIMRSNFSEKFDSQRISYENFIKRCKKDYPQFLNDAYYYAVLVLFGLYYRSRGVRGFEKLNENYVKEISKFAPFIYKNPLVKLKFKAVVFAFSNFFWLIKRLKK</sequence>
<dbReference type="RefSeq" id="WP_012108813.1">
    <property type="nucleotide sequence ID" value="NC_009714.1"/>
</dbReference>
<proteinExistence type="predicted"/>
<dbReference type="Pfam" id="PF00535">
    <property type="entry name" value="Glycos_transf_2"/>
    <property type="match status" value="1"/>
</dbReference>
<dbReference type="HOGENOM" id="CLU_025996_25_0_7"/>
<protein>
    <submittedName>
        <fullName evidence="4">Cps2I</fullName>
    </submittedName>
</protein>
<evidence type="ECO:0000256" key="1">
    <source>
        <dbReference type="ARBA" id="ARBA00022676"/>
    </source>
</evidence>
<dbReference type="Gene3D" id="3.90.550.10">
    <property type="entry name" value="Spore Coat Polysaccharide Biosynthesis Protein SpsA, Chain A"/>
    <property type="match status" value="1"/>
</dbReference>
<reference evidence="5" key="1">
    <citation type="submission" date="2007-07" db="EMBL/GenBank/DDBJ databases">
        <title>Complete genome sequence of Campylobacter hominis ATCC BAA-381, a commensal isolated from the human gastrointestinal tract.</title>
        <authorList>
            <person name="Fouts D.E."/>
            <person name="Mongodin E.F."/>
            <person name="Puiu D."/>
            <person name="Sebastian Y."/>
            <person name="Miller W.G."/>
            <person name="Mandrell R.E."/>
            <person name="Nelson K.E."/>
        </authorList>
    </citation>
    <scope>NUCLEOTIDE SEQUENCE [LARGE SCALE GENOMIC DNA]</scope>
    <source>
        <strain evidence="5">ATCC BAA-381 / LMG 19568 / NCTC 13146 / CH001A</strain>
    </source>
</reference>
<dbReference type="STRING" id="360107.CHAB381_0959"/>
<dbReference type="Proteomes" id="UP000002407">
    <property type="component" value="Chromosome"/>
</dbReference>
<dbReference type="AlphaFoldDB" id="A7I1X9"/>
<dbReference type="eggNOG" id="COG1215">
    <property type="taxonomic scope" value="Bacteria"/>
</dbReference>
<keyword evidence="1" id="KW-0328">Glycosyltransferase</keyword>
<dbReference type="CAZy" id="GT2">
    <property type="family name" value="Glycosyltransferase Family 2"/>
</dbReference>
<keyword evidence="2" id="KW-0808">Transferase</keyword>
<dbReference type="PANTHER" id="PTHR22916:SF51">
    <property type="entry name" value="GLYCOSYLTRANSFERASE EPSH-RELATED"/>
    <property type="match status" value="1"/>
</dbReference>
<dbReference type="OrthoDB" id="9802649at2"/>
<gene>
    <name evidence="4" type="ordered locus">CHAB381_0959</name>
</gene>
<dbReference type="InterPro" id="IPR029044">
    <property type="entry name" value="Nucleotide-diphossugar_trans"/>
</dbReference>
<keyword evidence="5" id="KW-1185">Reference proteome</keyword>
<name>A7I1X9_CAMHC</name>
<dbReference type="CDD" id="cd00761">
    <property type="entry name" value="Glyco_tranf_GTA_type"/>
    <property type="match status" value="1"/>
</dbReference>
<dbReference type="InterPro" id="IPR001173">
    <property type="entry name" value="Glyco_trans_2-like"/>
</dbReference>
<dbReference type="PANTHER" id="PTHR22916">
    <property type="entry name" value="GLYCOSYLTRANSFERASE"/>
    <property type="match status" value="1"/>
</dbReference>
<feature type="domain" description="Glycosyltransferase 2-like" evidence="3">
    <location>
        <begin position="6"/>
        <end position="127"/>
    </location>
</feature>
<evidence type="ECO:0000313" key="4">
    <source>
        <dbReference type="EMBL" id="ABS52350.1"/>
    </source>
</evidence>
<organism evidence="4 5">
    <name type="scientific">Campylobacter hominis (strain ATCC BAA-381 / DSM 21671 / CCUG 45161 / LMG 19568 / NCTC 13146 / CH001A)</name>
    <dbReference type="NCBI Taxonomy" id="360107"/>
    <lineage>
        <taxon>Bacteria</taxon>
        <taxon>Pseudomonadati</taxon>
        <taxon>Campylobacterota</taxon>
        <taxon>Epsilonproteobacteria</taxon>
        <taxon>Campylobacterales</taxon>
        <taxon>Campylobacteraceae</taxon>
        <taxon>Campylobacter</taxon>
    </lineage>
</organism>